<reference evidence="3 4" key="1">
    <citation type="submission" date="2020-02" db="EMBL/GenBank/DDBJ databases">
        <title>A chromosome-scale genome assembly of the black bullhead catfish (Ameiurus melas).</title>
        <authorList>
            <person name="Wen M."/>
            <person name="Zham M."/>
            <person name="Cabau C."/>
            <person name="Klopp C."/>
            <person name="Donnadieu C."/>
            <person name="Roques C."/>
            <person name="Bouchez O."/>
            <person name="Lampietro C."/>
            <person name="Jouanno E."/>
            <person name="Herpin A."/>
            <person name="Louis A."/>
            <person name="Berthelot C."/>
            <person name="Parey E."/>
            <person name="Roest-Crollius H."/>
            <person name="Braasch I."/>
            <person name="Postlethwait J."/>
            <person name="Robinson-Rechavi M."/>
            <person name="Echchiki A."/>
            <person name="Begum T."/>
            <person name="Montfort J."/>
            <person name="Schartl M."/>
            <person name="Bobe J."/>
            <person name="Guiguen Y."/>
        </authorList>
    </citation>
    <scope>NUCLEOTIDE SEQUENCE [LARGE SCALE GENOMIC DNA]</scope>
    <source>
        <strain evidence="3">M_S1</strain>
        <tissue evidence="3">Blood</tissue>
    </source>
</reference>
<gene>
    <name evidence="3" type="ORF">AMELA_G00234960</name>
</gene>
<evidence type="ECO:0000256" key="2">
    <source>
        <dbReference type="SAM" id="Phobius"/>
    </source>
</evidence>
<sequence length="251" mass="28488">MLINNRFFFEDAAHHHVSAAARLSAHDSRSSWECYSDRVEYLGDEHRHFSLRLSDVKKSDEHEYCIRIRGSTDSYLFYPGMRLRVTELRVDSPEEIRSEDSGEYKCKCSNEVGYQYSVNVTLNLVDGRSKVLNAVIPVIMCLSGLSLVLIIVLLRRKKMFCWSEQRTVKHDSVAAQSAASDAPQSDSHSANQDEVHYASIAHPQKAERSAVRASEQALYASVQYTSVHFSSSHRPYNETTESNSAIYSNIK</sequence>
<feature type="region of interest" description="Disordered" evidence="1">
    <location>
        <begin position="173"/>
        <end position="192"/>
    </location>
</feature>
<feature type="region of interest" description="Disordered" evidence="1">
    <location>
        <begin position="232"/>
        <end position="251"/>
    </location>
</feature>
<dbReference type="InterPro" id="IPR013783">
    <property type="entry name" value="Ig-like_fold"/>
</dbReference>
<evidence type="ECO:0000313" key="3">
    <source>
        <dbReference type="EMBL" id="KAF4075492.1"/>
    </source>
</evidence>
<keyword evidence="4" id="KW-1185">Reference proteome</keyword>
<keyword evidence="2" id="KW-0812">Transmembrane</keyword>
<dbReference type="Proteomes" id="UP000593565">
    <property type="component" value="Unassembled WGS sequence"/>
</dbReference>
<keyword evidence="2" id="KW-1133">Transmembrane helix</keyword>
<comment type="caution">
    <text evidence="3">The sequence shown here is derived from an EMBL/GenBank/DDBJ whole genome shotgun (WGS) entry which is preliminary data.</text>
</comment>
<dbReference type="EMBL" id="JAAGNN010000021">
    <property type="protein sequence ID" value="KAF4075492.1"/>
    <property type="molecule type" value="Genomic_DNA"/>
</dbReference>
<accession>A0A7J5ZXZ9</accession>
<dbReference type="AlphaFoldDB" id="A0A7J5ZXZ9"/>
<dbReference type="PANTHER" id="PTHR46013">
    <property type="entry name" value="VASCULAR CELL ADHESION MOLECULE 1"/>
    <property type="match status" value="1"/>
</dbReference>
<feature type="compositionally biased region" description="Low complexity" evidence="1">
    <location>
        <begin position="173"/>
        <end position="190"/>
    </location>
</feature>
<keyword evidence="2" id="KW-0472">Membrane</keyword>
<organism evidence="3 4">
    <name type="scientific">Ameiurus melas</name>
    <name type="common">Black bullhead</name>
    <name type="synonym">Silurus melas</name>
    <dbReference type="NCBI Taxonomy" id="219545"/>
    <lineage>
        <taxon>Eukaryota</taxon>
        <taxon>Metazoa</taxon>
        <taxon>Chordata</taxon>
        <taxon>Craniata</taxon>
        <taxon>Vertebrata</taxon>
        <taxon>Euteleostomi</taxon>
        <taxon>Actinopterygii</taxon>
        <taxon>Neopterygii</taxon>
        <taxon>Teleostei</taxon>
        <taxon>Ostariophysi</taxon>
        <taxon>Siluriformes</taxon>
        <taxon>Ictaluridae</taxon>
        <taxon>Ameiurus</taxon>
    </lineage>
</organism>
<evidence type="ECO:0000256" key="1">
    <source>
        <dbReference type="SAM" id="MobiDB-lite"/>
    </source>
</evidence>
<name>A0A7J5ZXZ9_AMEME</name>
<dbReference type="PANTHER" id="PTHR46013:SF4">
    <property type="entry name" value="B-CELL RECEPTOR CD22-RELATED"/>
    <property type="match status" value="1"/>
</dbReference>
<protein>
    <submittedName>
        <fullName evidence="3">Uncharacterized protein</fullName>
    </submittedName>
</protein>
<dbReference type="Gene3D" id="2.60.40.10">
    <property type="entry name" value="Immunoglobulins"/>
    <property type="match status" value="1"/>
</dbReference>
<proteinExistence type="predicted"/>
<evidence type="ECO:0000313" key="4">
    <source>
        <dbReference type="Proteomes" id="UP000593565"/>
    </source>
</evidence>
<feature type="transmembrane region" description="Helical" evidence="2">
    <location>
        <begin position="131"/>
        <end position="154"/>
    </location>
</feature>